<name>A0AAE0ZTR9_9GAST</name>
<keyword evidence="13 21" id="KW-1133">Transmembrane helix</keyword>
<keyword evidence="3" id="KW-0813">Transport</keyword>
<keyword evidence="7 21" id="KW-0812">Transmembrane</keyword>
<comment type="similarity">
    <text evidence="2">Belongs to the Ca(2+):cation antiporter (CaCA) (TC 2.A.19) family. SLC8 subfamily.</text>
</comment>
<keyword evidence="12" id="KW-0112">Calmodulin-binding</keyword>
<comment type="caution">
    <text evidence="23">The sequence shown here is derived from an EMBL/GenBank/DDBJ whole genome shotgun (WGS) entry which is preliminary data.</text>
</comment>
<evidence type="ECO:0000256" key="17">
    <source>
        <dbReference type="ARBA" id="ARBA00023180"/>
    </source>
</evidence>
<keyword evidence="17" id="KW-0325">Glycoprotein</keyword>
<dbReference type="InterPro" id="IPR004837">
    <property type="entry name" value="NaCa_Exmemb"/>
</dbReference>
<evidence type="ECO:0000256" key="15">
    <source>
        <dbReference type="ARBA" id="ARBA00023065"/>
    </source>
</evidence>
<dbReference type="PRINTS" id="PR01259">
    <property type="entry name" value="NACAEXCHNGR"/>
</dbReference>
<feature type="transmembrane region" description="Helical" evidence="21">
    <location>
        <begin position="139"/>
        <end position="160"/>
    </location>
</feature>
<evidence type="ECO:0000256" key="11">
    <source>
        <dbReference type="ARBA" id="ARBA00022837"/>
    </source>
</evidence>
<feature type="region of interest" description="Disordered" evidence="20">
    <location>
        <begin position="269"/>
        <end position="299"/>
    </location>
</feature>
<dbReference type="InterPro" id="IPR038081">
    <property type="entry name" value="CalX-like_sf"/>
</dbReference>
<evidence type="ECO:0000313" key="24">
    <source>
        <dbReference type="Proteomes" id="UP001283361"/>
    </source>
</evidence>
<evidence type="ECO:0000256" key="2">
    <source>
        <dbReference type="ARBA" id="ARBA00007489"/>
    </source>
</evidence>
<evidence type="ECO:0000256" key="16">
    <source>
        <dbReference type="ARBA" id="ARBA00023136"/>
    </source>
</evidence>
<keyword evidence="8" id="KW-0479">Metal-binding</keyword>
<dbReference type="GO" id="GO:0007154">
    <property type="term" value="P:cell communication"/>
    <property type="evidence" value="ECO:0007669"/>
    <property type="project" value="InterPro"/>
</dbReference>
<feature type="transmembrane region" description="Helical" evidence="21">
    <location>
        <begin position="653"/>
        <end position="672"/>
    </location>
</feature>
<dbReference type="GO" id="GO:0046872">
    <property type="term" value="F:metal ion binding"/>
    <property type="evidence" value="ECO:0007669"/>
    <property type="project" value="UniProtKB-KW"/>
</dbReference>
<evidence type="ECO:0000256" key="19">
    <source>
        <dbReference type="ARBA" id="ARBA00033667"/>
    </source>
</evidence>
<dbReference type="SMART" id="SM00237">
    <property type="entry name" value="Calx_beta"/>
    <property type="match status" value="2"/>
</dbReference>
<accession>A0AAE0ZTR9</accession>
<evidence type="ECO:0000256" key="12">
    <source>
        <dbReference type="ARBA" id="ARBA00022860"/>
    </source>
</evidence>
<feature type="transmembrane region" description="Helical" evidence="21">
    <location>
        <begin position="201"/>
        <end position="221"/>
    </location>
</feature>
<feature type="domain" description="Calx-beta" evidence="22">
    <location>
        <begin position="366"/>
        <end position="469"/>
    </location>
</feature>
<dbReference type="AlphaFoldDB" id="A0AAE0ZTR9"/>
<keyword evidence="10" id="KW-0677">Repeat</keyword>
<dbReference type="InterPro" id="IPR051171">
    <property type="entry name" value="CaCA"/>
</dbReference>
<keyword evidence="16 21" id="KW-0472">Membrane</keyword>
<keyword evidence="4" id="KW-0050">Antiport</keyword>
<dbReference type="Proteomes" id="UP001283361">
    <property type="component" value="Unassembled WGS sequence"/>
</dbReference>
<evidence type="ECO:0000256" key="18">
    <source>
        <dbReference type="ARBA" id="ARBA00023201"/>
    </source>
</evidence>
<feature type="transmembrane region" description="Helical" evidence="21">
    <location>
        <begin position="678"/>
        <end position="698"/>
    </location>
</feature>
<dbReference type="GO" id="GO:0005432">
    <property type="term" value="F:calcium:sodium antiporter activity"/>
    <property type="evidence" value="ECO:0007669"/>
    <property type="project" value="InterPro"/>
</dbReference>
<evidence type="ECO:0000256" key="6">
    <source>
        <dbReference type="ARBA" id="ARBA00022568"/>
    </source>
</evidence>
<feature type="compositionally biased region" description="Basic and acidic residues" evidence="20">
    <location>
        <begin position="288"/>
        <end position="299"/>
    </location>
</feature>
<protein>
    <recommendedName>
        <fullName evidence="22">Calx-beta domain-containing protein</fullName>
    </recommendedName>
</protein>
<keyword evidence="14" id="KW-0915">Sodium</keyword>
<evidence type="ECO:0000256" key="8">
    <source>
        <dbReference type="ARBA" id="ARBA00022723"/>
    </source>
</evidence>
<feature type="domain" description="Calx-beta" evidence="22">
    <location>
        <begin position="485"/>
        <end position="584"/>
    </location>
</feature>
<dbReference type="Pfam" id="PF03160">
    <property type="entry name" value="Calx-beta"/>
    <property type="match status" value="1"/>
</dbReference>
<dbReference type="InterPro" id="IPR044880">
    <property type="entry name" value="NCX_ion-bd_dom_sf"/>
</dbReference>
<dbReference type="SUPFAM" id="SSF141072">
    <property type="entry name" value="CalX-like"/>
    <property type="match status" value="2"/>
</dbReference>
<dbReference type="GO" id="GO:0098703">
    <property type="term" value="P:calcium ion import across plasma membrane"/>
    <property type="evidence" value="ECO:0007669"/>
    <property type="project" value="TreeGrafter"/>
</dbReference>
<evidence type="ECO:0000256" key="1">
    <source>
        <dbReference type="ARBA" id="ARBA00004651"/>
    </source>
</evidence>
<dbReference type="GO" id="GO:0098794">
    <property type="term" value="C:postsynapse"/>
    <property type="evidence" value="ECO:0007669"/>
    <property type="project" value="TreeGrafter"/>
</dbReference>
<evidence type="ECO:0000256" key="7">
    <source>
        <dbReference type="ARBA" id="ARBA00022692"/>
    </source>
</evidence>
<organism evidence="23 24">
    <name type="scientific">Elysia crispata</name>
    <name type="common">lettuce slug</name>
    <dbReference type="NCBI Taxonomy" id="231223"/>
    <lineage>
        <taxon>Eukaryota</taxon>
        <taxon>Metazoa</taxon>
        <taxon>Spiralia</taxon>
        <taxon>Lophotrochozoa</taxon>
        <taxon>Mollusca</taxon>
        <taxon>Gastropoda</taxon>
        <taxon>Heterobranchia</taxon>
        <taxon>Euthyneura</taxon>
        <taxon>Panpulmonata</taxon>
        <taxon>Sacoglossa</taxon>
        <taxon>Placobranchoidea</taxon>
        <taxon>Plakobranchidae</taxon>
        <taxon>Elysia</taxon>
    </lineage>
</organism>
<feature type="transmembrane region" description="Helical" evidence="21">
    <location>
        <begin position="45"/>
        <end position="66"/>
    </location>
</feature>
<dbReference type="Pfam" id="PF01699">
    <property type="entry name" value="Na_Ca_ex"/>
    <property type="match status" value="2"/>
</dbReference>
<evidence type="ECO:0000313" key="23">
    <source>
        <dbReference type="EMBL" id="KAK3775237.1"/>
    </source>
</evidence>
<comment type="subcellular location">
    <subcellularLocation>
        <location evidence="1">Cell membrane</location>
        <topology evidence="1">Multi-pass membrane protein</topology>
    </subcellularLocation>
</comment>
<keyword evidence="11" id="KW-0106">Calcium</keyword>
<evidence type="ECO:0000259" key="22">
    <source>
        <dbReference type="SMART" id="SM00237"/>
    </source>
</evidence>
<keyword evidence="9" id="KW-0732">Signal</keyword>
<proteinExistence type="inferred from homology"/>
<dbReference type="GO" id="GO:0005516">
    <property type="term" value="F:calmodulin binding"/>
    <property type="evidence" value="ECO:0007669"/>
    <property type="project" value="UniProtKB-KW"/>
</dbReference>
<keyword evidence="18" id="KW-0739">Sodium transport</keyword>
<dbReference type="GO" id="GO:0042383">
    <property type="term" value="C:sarcolemma"/>
    <property type="evidence" value="ECO:0007669"/>
    <property type="project" value="TreeGrafter"/>
</dbReference>
<evidence type="ECO:0000256" key="10">
    <source>
        <dbReference type="ARBA" id="ARBA00022737"/>
    </source>
</evidence>
<feature type="transmembrane region" description="Helical" evidence="21">
    <location>
        <begin position="172"/>
        <end position="195"/>
    </location>
</feature>
<evidence type="ECO:0000256" key="5">
    <source>
        <dbReference type="ARBA" id="ARBA00022475"/>
    </source>
</evidence>
<keyword evidence="15" id="KW-0406">Ion transport</keyword>
<evidence type="ECO:0000256" key="9">
    <source>
        <dbReference type="ARBA" id="ARBA00022729"/>
    </source>
</evidence>
<dbReference type="PANTHER" id="PTHR11878">
    <property type="entry name" value="SODIUM/CALCIUM EXCHANGER"/>
    <property type="match status" value="1"/>
</dbReference>
<evidence type="ECO:0000256" key="13">
    <source>
        <dbReference type="ARBA" id="ARBA00022989"/>
    </source>
</evidence>
<keyword evidence="6" id="KW-0109">Calcium transport</keyword>
<evidence type="ECO:0000256" key="14">
    <source>
        <dbReference type="ARBA" id="ARBA00023053"/>
    </source>
</evidence>
<feature type="transmembrane region" description="Helical" evidence="21">
    <location>
        <begin position="787"/>
        <end position="806"/>
    </location>
</feature>
<dbReference type="Gene3D" id="1.20.1420.30">
    <property type="entry name" value="NCX, central ion-binding region"/>
    <property type="match status" value="2"/>
</dbReference>
<dbReference type="GO" id="GO:0030424">
    <property type="term" value="C:axon"/>
    <property type="evidence" value="ECO:0007669"/>
    <property type="project" value="TreeGrafter"/>
</dbReference>
<dbReference type="PANTHER" id="PTHR11878:SF76">
    <property type="entry name" value="CALX-BETA DOMAIN-CONTAINING PROTEIN"/>
    <property type="match status" value="1"/>
</dbReference>
<feature type="transmembrane region" description="Helical" evidence="21">
    <location>
        <begin position="705"/>
        <end position="724"/>
    </location>
</feature>
<dbReference type="InterPro" id="IPR003644">
    <property type="entry name" value="Calx_beta"/>
</dbReference>
<keyword evidence="5" id="KW-1003">Cell membrane</keyword>
<dbReference type="Gene3D" id="2.60.40.2030">
    <property type="match status" value="2"/>
</dbReference>
<feature type="transmembrane region" description="Helical" evidence="21">
    <location>
        <begin position="756"/>
        <end position="775"/>
    </location>
</feature>
<sequence>MSGNGSTVYYNPDGEVIDIYNYTCSQGFLLLPALNEYTWSSGVRAFLYLVALLWFFLGVAHIADIFMGSIERITSKTTTVRISDPEAENGYTEVELKVWNDTVANLSLLALGTSAPEILLSVIEIVGNNFESGSLGPGTIVGSAAFNLLFISAICIYAIPEGEIRRIASVKVFGVTAFTCVFAYVWMAIVLLAISPNRVEVWEAVLTFIFFPLLIIIAYLADKDFCMKKKNSYDTDFVGIPMMKNGEPNVAGQTVDEVQGVRVAIAGDSKADEAPRPPGAKDSSADEEMQRLAKELGRERGLPPEEAAKILYRHISEDKPHNRGWYRINAIRGLTGGKKLIPKVMSAFQDVYERVQLPEGERPTEDTISSNVDHSKGGRHPVVQFTAAAVAVMENEGKVRLGIKRSGRLDVPVTVRVETINGTAVSGEDYKPFNGLVEFKKKETLREIWIEIVDDFEWEPDEFFFAKLKVENEEDGCVLGPVSICEVTIINDDEPGTLAFSKPSFVIKETGLKALIPVVRLGGADGHVSVRWSTKDITALEGKDYQGKEGLLEFDNQETTKNIIIPLFESNKEERDESFSIELGETDGGAVLGKISKTIVTIVNDEEFNGLVSRILNMTKANLDALELQKTTYMQQFVEAMNVNGGDIESATFLDYILHFLTFFWKILFAFIPPAQYFGGWPAFIISLAVIGLMTAIIGDLASIFGCLIGLEDAITAITLVALGTSMPDTFASKTAAVMEKTADSSVGNVNGSNSVNVFLGLGLPWLLASIYHEVKGSTFQVPADSLGFSVVLYSIAAVIALSTLIARRNIPSIGGELGGPKVPKIISSIVFVTLWVLYVLFSALQAKGIISVQIGTPSEKSD</sequence>
<reference evidence="23" key="1">
    <citation type="journal article" date="2023" name="G3 (Bethesda)">
        <title>A reference genome for the long-term kleptoplast-retaining sea slug Elysia crispata morphotype clarki.</title>
        <authorList>
            <person name="Eastman K.E."/>
            <person name="Pendleton A.L."/>
            <person name="Shaikh M.A."/>
            <person name="Suttiyut T."/>
            <person name="Ogas R."/>
            <person name="Tomko P."/>
            <person name="Gavelis G."/>
            <person name="Widhalm J.R."/>
            <person name="Wisecaver J.H."/>
        </authorList>
    </citation>
    <scope>NUCLEOTIDE SEQUENCE</scope>
    <source>
        <strain evidence="23">ECLA1</strain>
    </source>
</reference>
<keyword evidence="24" id="KW-1185">Reference proteome</keyword>
<evidence type="ECO:0000256" key="4">
    <source>
        <dbReference type="ARBA" id="ARBA00022449"/>
    </source>
</evidence>
<dbReference type="InterPro" id="IPR004836">
    <property type="entry name" value="Na_Ca_Ex"/>
</dbReference>
<evidence type="ECO:0000256" key="21">
    <source>
        <dbReference type="SAM" id="Phobius"/>
    </source>
</evidence>
<gene>
    <name evidence="23" type="ORF">RRG08_044589</name>
</gene>
<comment type="catalytic activity">
    <reaction evidence="19">
        <text>Ca(2+)(in) + 3 Na(+)(out) = Ca(2+)(out) + 3 Na(+)(in)</text>
        <dbReference type="Rhea" id="RHEA:69955"/>
        <dbReference type="ChEBI" id="CHEBI:29101"/>
        <dbReference type="ChEBI" id="CHEBI:29108"/>
    </reaction>
</comment>
<evidence type="ECO:0000256" key="3">
    <source>
        <dbReference type="ARBA" id="ARBA00022448"/>
    </source>
</evidence>
<dbReference type="EMBL" id="JAWDGP010003347">
    <property type="protein sequence ID" value="KAK3775237.1"/>
    <property type="molecule type" value="Genomic_DNA"/>
</dbReference>
<evidence type="ECO:0000256" key="20">
    <source>
        <dbReference type="SAM" id="MobiDB-lite"/>
    </source>
</evidence>
<feature type="transmembrane region" description="Helical" evidence="21">
    <location>
        <begin position="826"/>
        <end position="845"/>
    </location>
</feature>